<feature type="region of interest" description="Disordered" evidence="1">
    <location>
        <begin position="100"/>
        <end position="126"/>
    </location>
</feature>
<proteinExistence type="predicted"/>
<protein>
    <submittedName>
        <fullName evidence="2">Uncharacterized protein</fullName>
    </submittedName>
</protein>
<dbReference type="AlphaFoldDB" id="A0A6C0AN96"/>
<evidence type="ECO:0000256" key="1">
    <source>
        <dbReference type="SAM" id="MobiDB-lite"/>
    </source>
</evidence>
<reference evidence="2" key="1">
    <citation type="journal article" date="2020" name="Nature">
        <title>Giant virus diversity and host interactions through global metagenomics.</title>
        <authorList>
            <person name="Schulz F."/>
            <person name="Roux S."/>
            <person name="Paez-Espino D."/>
            <person name="Jungbluth S."/>
            <person name="Walsh D.A."/>
            <person name="Denef V.J."/>
            <person name="McMahon K.D."/>
            <person name="Konstantinidis K.T."/>
            <person name="Eloe-Fadrosh E.A."/>
            <person name="Kyrpides N.C."/>
            <person name="Woyke T."/>
        </authorList>
    </citation>
    <scope>NUCLEOTIDE SEQUENCE</scope>
    <source>
        <strain evidence="2">GVMAG-S-1101161-73</strain>
    </source>
</reference>
<accession>A0A6C0AN96</accession>
<name>A0A6C0AN96_9ZZZZ</name>
<sequence length="126" mass="14325">MEAADYGKMVKWMLNEGYGNGSVMPELNKVFASGSDSIQAIRSMKEMPPPVNLYGLLKDFGKFKEDAVSEEVFNKNIFDAFKRAGGDTYMLGNISGGYRKSKTAKRTYKKKTKKVNRKRSKKTRKY</sequence>
<evidence type="ECO:0000313" key="2">
    <source>
        <dbReference type="EMBL" id="QHS81274.1"/>
    </source>
</evidence>
<organism evidence="2">
    <name type="scientific">viral metagenome</name>
    <dbReference type="NCBI Taxonomy" id="1070528"/>
    <lineage>
        <taxon>unclassified sequences</taxon>
        <taxon>metagenomes</taxon>
        <taxon>organismal metagenomes</taxon>
    </lineage>
</organism>
<dbReference type="EMBL" id="MN740732">
    <property type="protein sequence ID" value="QHS81274.1"/>
    <property type="molecule type" value="Genomic_DNA"/>
</dbReference>